<protein>
    <submittedName>
        <fullName evidence="1">Uncharacterized protein</fullName>
    </submittedName>
</protein>
<keyword evidence="2" id="KW-1185">Reference proteome</keyword>
<proteinExistence type="predicted"/>
<dbReference type="Proteomes" id="UP000070133">
    <property type="component" value="Unassembled WGS sequence"/>
</dbReference>
<dbReference type="OrthoDB" id="3640264at2759"/>
<reference evidence="1 2" key="1">
    <citation type="submission" date="2015-07" db="EMBL/GenBank/DDBJ databases">
        <title>Comparative genomics of the Sigatoka disease complex on banana suggests a link between parallel evolutionary changes in Pseudocercospora fijiensis and Pseudocercospora eumusae and increased virulence on the banana host.</title>
        <authorList>
            <person name="Chang T.-C."/>
            <person name="Salvucci A."/>
            <person name="Crous P.W."/>
            <person name="Stergiopoulos I."/>
        </authorList>
    </citation>
    <scope>NUCLEOTIDE SEQUENCE [LARGE SCALE GENOMIC DNA]</scope>
    <source>
        <strain evidence="1 2">CBS 114824</strain>
    </source>
</reference>
<organism evidence="1 2">
    <name type="scientific">Pseudocercospora eumusae</name>
    <dbReference type="NCBI Taxonomy" id="321146"/>
    <lineage>
        <taxon>Eukaryota</taxon>
        <taxon>Fungi</taxon>
        <taxon>Dikarya</taxon>
        <taxon>Ascomycota</taxon>
        <taxon>Pezizomycotina</taxon>
        <taxon>Dothideomycetes</taxon>
        <taxon>Dothideomycetidae</taxon>
        <taxon>Mycosphaerellales</taxon>
        <taxon>Mycosphaerellaceae</taxon>
        <taxon>Pseudocercospora</taxon>
    </lineage>
</organism>
<gene>
    <name evidence="1" type="ORF">AC578_11080</name>
</gene>
<comment type="caution">
    <text evidence="1">The sequence shown here is derived from an EMBL/GenBank/DDBJ whole genome shotgun (WGS) entry which is preliminary data.</text>
</comment>
<dbReference type="AlphaFoldDB" id="A0A139HSI9"/>
<evidence type="ECO:0000313" key="1">
    <source>
        <dbReference type="EMBL" id="KXT05353.1"/>
    </source>
</evidence>
<dbReference type="EMBL" id="LFZN01000013">
    <property type="protein sequence ID" value="KXT05353.1"/>
    <property type="molecule type" value="Genomic_DNA"/>
</dbReference>
<name>A0A139HSI9_9PEZI</name>
<evidence type="ECO:0000313" key="2">
    <source>
        <dbReference type="Proteomes" id="UP000070133"/>
    </source>
</evidence>
<accession>A0A139HSI9</accession>
<sequence length="419" mass="48112">MVRPHWLLLKPDAFLSRFNAKRALEMVKKKGQSIPPIYRSIILDLYIYHDNHLQLFKKYGVVGTNAARLVCPHAKLTSSDRQLCIRDIVVKMLANALGSSTFADIQFVDFSQEDPLITGERIFRYNAHERAIGNEIEYAQLDVAILLSSVMKADQRSLTPIQIGNREEKSPKYLPALTVGQSDMAGGNVEYPILNKIWTRYHDYDKAQVAQQMGSDKLRSARLATNSLTAALLAKQQEPLHLPKPLHGLVAYCSDTWEAGFFFLLMNPVDWSMKMKRDADDFCHEFNGHFVDFTVIGDFSDSTLHLYRGIPAIEPEIMDPEYGFLTEHDKAPDFMTMLSGTRNGRFRIRYLEANDTTVFDSRARIALTRSFGEDWQEWLKSPPRDNSPLTWFQMQQEDYMVLSKKRRRKKSINSTNTNS</sequence>